<proteinExistence type="predicted"/>
<dbReference type="STRING" id="578458.D8Q1C1"/>
<keyword evidence="3" id="KW-1185">Reference proteome</keyword>
<organism evidence="3">
    <name type="scientific">Schizophyllum commune (strain H4-8 / FGSC 9210)</name>
    <name type="common">Split gill fungus</name>
    <dbReference type="NCBI Taxonomy" id="578458"/>
    <lineage>
        <taxon>Eukaryota</taxon>
        <taxon>Fungi</taxon>
        <taxon>Dikarya</taxon>
        <taxon>Basidiomycota</taxon>
        <taxon>Agaricomycotina</taxon>
        <taxon>Agaricomycetes</taxon>
        <taxon>Agaricomycetidae</taxon>
        <taxon>Agaricales</taxon>
        <taxon>Schizophyllaceae</taxon>
        <taxon>Schizophyllum</taxon>
    </lineage>
</organism>
<feature type="region of interest" description="Disordered" evidence="1">
    <location>
        <begin position="41"/>
        <end position="87"/>
    </location>
</feature>
<dbReference type="VEuPathDB" id="FungiDB:SCHCODRAFT_02665716"/>
<dbReference type="HOGENOM" id="CLU_006344_4_2_1"/>
<dbReference type="Pfam" id="PF18759">
    <property type="entry name" value="Plavaka"/>
    <property type="match status" value="2"/>
</dbReference>
<feature type="compositionally biased region" description="Basic and acidic residues" evidence="1">
    <location>
        <begin position="1031"/>
        <end position="1049"/>
    </location>
</feature>
<sequence length="1049" mass="117860">MPALHCCPYCTRKDFDGPQGVKSHLSQYAPCRERLERDVANASRANTTSADADAQHMPGLPPLQPQSAHTPDDDKEQAPHTAPRGPYVTVYPRAAGARLRKARTPFESLRDAQIKHGLPPYAPFRSMDEWEHLRWLVTSGASQSKIDQYLKLNSIRAIGLPFHNKDGLFKFVDTLPQAPAWSCRRWIVPGNVLGPDGQPLTEEIELWLRDPVECIQELLSNPAFEGKQAYAPCQIFSSLDKEGNGVNREYDEMWTGTWWWEIQNKLKDGATVCPVILATDKTQLSTFSGDKQAWPVYLTIGNIAKDVRRQPSSHATILVGYLPVSKLTCFHEKERSLQGYRLFHKCMSILVESLVKAGSDGVDMVCADGWAQAEGKSPPEFVELNMRAVKPFWADLPHTDIFSCITPDLLHQVHKGVFKEHLAKWATLAIRIPSGEAESEAAQKREMDSRYQTMPLHHTLRHFAKGISRTTQWTGKEQKNMEKTFLGALDGAVDVEVVRAARGVLDFIYYAHFERHTDQSLSEIEAACAAFHAHKGIFIDLGIREHFNINKLHAILHYADAIRSRGTADGFNTEGTERLHIDLAKLGYRASNRRQYTAQMTRWLARQEARFGTFLQWAMPGYVANDAATAEDNEDEEEEGEEGAENAADAEADDEGDETEDVYDEENYAIAKVPPFPRLSLSSIFRDYHVDELQYHLLTFLDHEGVIPLHTDLGVNSPITFPVYKDVKLKLKPLAEAASDSVDDKVVAIPAKPRRVTKAGVTLPASPAQWSTALVRERAAKQDAGPLDGLTPVRVRLLFRLPSGIGSYPHPLAYVDFYTPLSDNTAFNKDLGMFSIKLATRRGAQHSAVIPVTKLLRSCHLIPAFNRTVNPNWTAARVLDLAPKFYLNPYLRHHDFYLFRVLYERYRHERALDPHSPVVRGPFLMEEGDSFKFFADEKALILRPAGKKPVKDSDGDEVHTHEVHWLTHIPTAFNTVKSSYMAYGNEAQLKYSYGMPVLLAYVKPYAARKQQAEEAAANLGAQQVDNADAPDAEKSSQPRDDERPSEANM</sequence>
<dbReference type="InterPro" id="IPR041078">
    <property type="entry name" value="Plavaka"/>
</dbReference>
<reference evidence="2 3" key="1">
    <citation type="journal article" date="2010" name="Nat. Biotechnol.">
        <title>Genome sequence of the model mushroom Schizophyllum commune.</title>
        <authorList>
            <person name="Ohm R.A."/>
            <person name="de Jong J.F."/>
            <person name="Lugones L.G."/>
            <person name="Aerts A."/>
            <person name="Kothe E."/>
            <person name="Stajich J.E."/>
            <person name="de Vries R.P."/>
            <person name="Record E."/>
            <person name="Levasseur A."/>
            <person name="Baker S.E."/>
            <person name="Bartholomew K.A."/>
            <person name="Coutinho P.M."/>
            <person name="Erdmann S."/>
            <person name="Fowler T.J."/>
            <person name="Gathman A.C."/>
            <person name="Lombard V."/>
            <person name="Henrissat B."/>
            <person name="Knabe N."/>
            <person name="Kuees U."/>
            <person name="Lilly W.W."/>
            <person name="Lindquist E."/>
            <person name="Lucas S."/>
            <person name="Magnuson J.K."/>
            <person name="Piumi F."/>
            <person name="Raudaskoski M."/>
            <person name="Salamov A."/>
            <person name="Schmutz J."/>
            <person name="Schwarze F.W.M.R."/>
            <person name="vanKuyk P.A."/>
            <person name="Horton J.S."/>
            <person name="Grigoriev I.V."/>
            <person name="Woesten H.A.B."/>
        </authorList>
    </citation>
    <scope>NUCLEOTIDE SEQUENCE [LARGE SCALE GENOMIC DNA]</scope>
    <source>
        <strain evidence="3">H4-8 / FGSC 9210</strain>
    </source>
</reference>
<accession>D8Q1C1</accession>
<feature type="compositionally biased region" description="Acidic residues" evidence="1">
    <location>
        <begin position="629"/>
        <end position="662"/>
    </location>
</feature>
<evidence type="ECO:0000313" key="3">
    <source>
        <dbReference type="Proteomes" id="UP000007431"/>
    </source>
</evidence>
<feature type="region of interest" description="Disordered" evidence="1">
    <location>
        <begin position="628"/>
        <end position="662"/>
    </location>
</feature>
<protein>
    <submittedName>
        <fullName evidence="2">Uncharacterized protein</fullName>
    </submittedName>
</protein>
<dbReference type="Proteomes" id="UP000007431">
    <property type="component" value="Unassembled WGS sequence"/>
</dbReference>
<gene>
    <name evidence="2" type="ORF">SCHCODRAFT_234287</name>
</gene>
<evidence type="ECO:0000313" key="2">
    <source>
        <dbReference type="EMBL" id="EFI98478.1"/>
    </source>
</evidence>
<dbReference type="EMBL" id="GL377305">
    <property type="protein sequence ID" value="EFI98478.1"/>
    <property type="molecule type" value="Genomic_DNA"/>
</dbReference>
<feature type="region of interest" description="Disordered" evidence="1">
    <location>
        <begin position="1011"/>
        <end position="1049"/>
    </location>
</feature>
<evidence type="ECO:0000256" key="1">
    <source>
        <dbReference type="SAM" id="MobiDB-lite"/>
    </source>
</evidence>
<name>D8Q1C1_SCHCM</name>
<dbReference type="InParanoid" id="D8Q1C1"/>
<dbReference type="eggNOG" id="ENOG502SHSB">
    <property type="taxonomic scope" value="Eukaryota"/>
</dbReference>
<dbReference type="AlphaFoldDB" id="D8Q1C1"/>
<dbReference type="OMA" id="KCTATSK"/>